<evidence type="ECO:0000256" key="1">
    <source>
        <dbReference type="ARBA" id="ARBA00008428"/>
    </source>
</evidence>
<accession>A0A1W1WRQ8</accession>
<dbReference type="SUPFAM" id="SSF48024">
    <property type="entry name" value="N-terminal domain of DnaB helicase"/>
    <property type="match status" value="1"/>
</dbReference>
<evidence type="ECO:0000256" key="6">
    <source>
        <dbReference type="ARBA" id="ARBA00022806"/>
    </source>
</evidence>
<evidence type="ECO:0000256" key="2">
    <source>
        <dbReference type="ARBA" id="ARBA00022515"/>
    </source>
</evidence>
<evidence type="ECO:0000313" key="14">
    <source>
        <dbReference type="EMBL" id="SMC09001.1"/>
    </source>
</evidence>
<comment type="similarity">
    <text evidence="1 12">Belongs to the helicase family. DnaB subfamily.</text>
</comment>
<dbReference type="NCBIfam" id="NF006306">
    <property type="entry name" value="PRK08506.1"/>
    <property type="match status" value="1"/>
</dbReference>
<dbReference type="Gene3D" id="1.10.860.10">
    <property type="entry name" value="DNAb Helicase, Chain A"/>
    <property type="match status" value="1"/>
</dbReference>
<keyword evidence="8 12" id="KW-0238">DNA-binding</keyword>
<protein>
    <recommendedName>
        <fullName evidence="11 12">Replicative DNA helicase</fullName>
        <ecNumber evidence="11 12">5.6.2.3</ecNumber>
    </recommendedName>
</protein>
<dbReference type="InterPro" id="IPR007692">
    <property type="entry name" value="DNA_helicase_DnaB"/>
</dbReference>
<dbReference type="SUPFAM" id="SSF52540">
    <property type="entry name" value="P-loop containing nucleoside triphosphate hydrolases"/>
    <property type="match status" value="1"/>
</dbReference>
<dbReference type="InterPro" id="IPR027417">
    <property type="entry name" value="P-loop_NTPase"/>
</dbReference>
<keyword evidence="3 12" id="KW-0235">DNA replication</keyword>
<keyword evidence="7 12" id="KW-0067">ATP-binding</keyword>
<dbReference type="PANTHER" id="PTHR30153:SF2">
    <property type="entry name" value="REPLICATIVE DNA HELICASE"/>
    <property type="match status" value="1"/>
</dbReference>
<dbReference type="Proteomes" id="UP000192602">
    <property type="component" value="Unassembled WGS sequence"/>
</dbReference>
<dbReference type="GO" id="GO:1990077">
    <property type="term" value="C:primosome complex"/>
    <property type="evidence" value="ECO:0007669"/>
    <property type="project" value="UniProtKB-UniRule"/>
</dbReference>
<dbReference type="GO" id="GO:0003677">
    <property type="term" value="F:DNA binding"/>
    <property type="evidence" value="ECO:0007669"/>
    <property type="project" value="UniProtKB-UniRule"/>
</dbReference>
<evidence type="ECO:0000256" key="11">
    <source>
        <dbReference type="NCBIfam" id="TIGR00665"/>
    </source>
</evidence>
<dbReference type="GO" id="GO:0016887">
    <property type="term" value="F:ATP hydrolysis activity"/>
    <property type="evidence" value="ECO:0007669"/>
    <property type="project" value="RHEA"/>
</dbReference>
<dbReference type="NCBIfam" id="TIGR00665">
    <property type="entry name" value="DnaB"/>
    <property type="match status" value="1"/>
</dbReference>
<gene>
    <name evidence="14" type="ORF">SAMN05660197_0794</name>
</gene>
<dbReference type="InterPro" id="IPR007694">
    <property type="entry name" value="DNA_helicase_DnaB-like_C"/>
</dbReference>
<dbReference type="CDD" id="cd00984">
    <property type="entry name" value="DnaB_C"/>
    <property type="match status" value="1"/>
</dbReference>
<dbReference type="STRING" id="1069081.SAMN05660197_0794"/>
<comment type="function">
    <text evidence="12">The main replicative DNA helicase, it participates in initiation and elongation during chromosome replication. Travels ahead of the DNA replisome, separating dsDNA into templates for DNA synthesis. A processive ATP-dependent 5'-3' DNA helicase it has DNA-dependent ATPase activity.</text>
</comment>
<dbReference type="Pfam" id="PF00772">
    <property type="entry name" value="DnaB"/>
    <property type="match status" value="1"/>
</dbReference>
<keyword evidence="9" id="KW-0413">Isomerase</keyword>
<keyword evidence="5 12" id="KW-0378">Hydrolase</keyword>
<name>A0A1W1WRQ8_9BACT</name>
<evidence type="ECO:0000256" key="3">
    <source>
        <dbReference type="ARBA" id="ARBA00022705"/>
    </source>
</evidence>
<evidence type="ECO:0000256" key="5">
    <source>
        <dbReference type="ARBA" id="ARBA00022801"/>
    </source>
</evidence>
<organism evidence="14 15">
    <name type="scientific">Nitratiruptor tergarcus DSM 16512</name>
    <dbReference type="NCBI Taxonomy" id="1069081"/>
    <lineage>
        <taxon>Bacteria</taxon>
        <taxon>Pseudomonadati</taxon>
        <taxon>Campylobacterota</taxon>
        <taxon>Epsilonproteobacteria</taxon>
        <taxon>Nautiliales</taxon>
        <taxon>Nitratiruptoraceae</taxon>
        <taxon>Nitratiruptor</taxon>
    </lineage>
</organism>
<dbReference type="PANTHER" id="PTHR30153">
    <property type="entry name" value="REPLICATIVE DNA HELICASE DNAB"/>
    <property type="match status" value="1"/>
</dbReference>
<dbReference type="Gene3D" id="3.40.50.300">
    <property type="entry name" value="P-loop containing nucleotide triphosphate hydrolases"/>
    <property type="match status" value="1"/>
</dbReference>
<dbReference type="AlphaFoldDB" id="A0A1W1WRQ8"/>
<proteinExistence type="inferred from homology"/>
<evidence type="ECO:0000256" key="9">
    <source>
        <dbReference type="ARBA" id="ARBA00023235"/>
    </source>
</evidence>
<reference evidence="15" key="1">
    <citation type="submission" date="2017-04" db="EMBL/GenBank/DDBJ databases">
        <authorList>
            <person name="Varghese N."/>
            <person name="Submissions S."/>
        </authorList>
    </citation>
    <scope>NUCLEOTIDE SEQUENCE [LARGE SCALE GENOMIC DNA]</scope>
    <source>
        <strain evidence="15">DSM 16512</strain>
    </source>
</reference>
<evidence type="ECO:0000259" key="13">
    <source>
        <dbReference type="PROSITE" id="PS51199"/>
    </source>
</evidence>
<dbReference type="InterPro" id="IPR007693">
    <property type="entry name" value="DNA_helicase_DnaB-like_N"/>
</dbReference>
<sequence>MEAHLYNLNIERAVLSSILFDPKIFEEVASVLQPKDFYHPFHQKLFEAMLALANEDQPIDEEFLKEKLELQKSFDEAAFLDILAANPLSNTASYVKEIKEKALKRELVHLTTDIKKVTVEQDLPVADVIDEIQSKLYKITTETSSQDFKSSDEVMYDTLQHLLRMKEKGNSILIGLDTGFHDLNIKTAGFNPGDLIIIAARPSMGKTAFALNLAQAVLDQNKGVVIFSLEMPAEQLMLRMLSAKASIPLQRLRVANLNDIEWNEISRLSDYYEKKKLFIDDEGNLNVHQLRAKLRKLKSQHPEIELAIIDYMQLMSGSGTKDRHLEISEISRSLKLLARELQIPIIALSQLNRSLESRVDKRPMLSDLRESGAIEQDADVILFVYRDDVYKIKEAKQKMKEAQARGELLDIKIEEKRVEEAEIIIGKQRNGPTGVVKLWFHKDYVKFAEEAAETIREYDTRESTIEIPDNIV</sequence>
<dbReference type="RefSeq" id="WP_084275255.1">
    <property type="nucleotide sequence ID" value="NZ_AP026671.1"/>
</dbReference>
<keyword evidence="15" id="KW-1185">Reference proteome</keyword>
<dbReference type="GO" id="GO:0043139">
    <property type="term" value="F:5'-3' DNA helicase activity"/>
    <property type="evidence" value="ECO:0007669"/>
    <property type="project" value="UniProtKB-EC"/>
</dbReference>
<evidence type="ECO:0000313" key="15">
    <source>
        <dbReference type="Proteomes" id="UP000192602"/>
    </source>
</evidence>
<dbReference type="EMBL" id="FWWZ01000001">
    <property type="protein sequence ID" value="SMC09001.1"/>
    <property type="molecule type" value="Genomic_DNA"/>
</dbReference>
<dbReference type="SMART" id="SM00382">
    <property type="entry name" value="AAA"/>
    <property type="match status" value="1"/>
</dbReference>
<dbReference type="FunFam" id="3.40.50.300:FF:000351">
    <property type="entry name" value="Replicative DNA helicase"/>
    <property type="match status" value="1"/>
</dbReference>
<dbReference type="PROSITE" id="PS51199">
    <property type="entry name" value="SF4_HELICASE"/>
    <property type="match status" value="1"/>
</dbReference>
<dbReference type="InterPro" id="IPR016136">
    <property type="entry name" value="DNA_helicase_N/primase_C"/>
</dbReference>
<feature type="domain" description="SF4 helicase" evidence="13">
    <location>
        <begin position="169"/>
        <end position="454"/>
    </location>
</feature>
<dbReference type="InterPro" id="IPR003593">
    <property type="entry name" value="AAA+_ATPase"/>
</dbReference>
<evidence type="ECO:0000256" key="7">
    <source>
        <dbReference type="ARBA" id="ARBA00022840"/>
    </source>
</evidence>
<comment type="catalytic activity">
    <reaction evidence="10 12">
        <text>ATP + H2O = ADP + phosphate + H(+)</text>
        <dbReference type="Rhea" id="RHEA:13065"/>
        <dbReference type="ChEBI" id="CHEBI:15377"/>
        <dbReference type="ChEBI" id="CHEBI:15378"/>
        <dbReference type="ChEBI" id="CHEBI:30616"/>
        <dbReference type="ChEBI" id="CHEBI:43474"/>
        <dbReference type="ChEBI" id="CHEBI:456216"/>
        <dbReference type="EC" id="5.6.2.3"/>
    </reaction>
</comment>
<keyword evidence="4 12" id="KW-0547">Nucleotide-binding</keyword>
<evidence type="ECO:0000256" key="4">
    <source>
        <dbReference type="ARBA" id="ARBA00022741"/>
    </source>
</evidence>
<dbReference type="GO" id="GO:0005524">
    <property type="term" value="F:ATP binding"/>
    <property type="evidence" value="ECO:0007669"/>
    <property type="project" value="UniProtKB-UniRule"/>
</dbReference>
<dbReference type="Pfam" id="PF03796">
    <property type="entry name" value="DnaB_C"/>
    <property type="match status" value="1"/>
</dbReference>
<keyword evidence="2 12" id="KW-0639">Primosome</keyword>
<dbReference type="GO" id="GO:0006269">
    <property type="term" value="P:DNA replication, synthesis of primer"/>
    <property type="evidence" value="ECO:0007669"/>
    <property type="project" value="UniProtKB-UniRule"/>
</dbReference>
<evidence type="ECO:0000256" key="12">
    <source>
        <dbReference type="RuleBase" id="RU362085"/>
    </source>
</evidence>
<dbReference type="OrthoDB" id="9773982at2"/>
<evidence type="ECO:0000256" key="8">
    <source>
        <dbReference type="ARBA" id="ARBA00023125"/>
    </source>
</evidence>
<keyword evidence="6 12" id="KW-0347">Helicase</keyword>
<dbReference type="InterPro" id="IPR036185">
    <property type="entry name" value="DNA_heli_DnaB-like_N_sf"/>
</dbReference>
<evidence type="ECO:0000256" key="10">
    <source>
        <dbReference type="ARBA" id="ARBA00048954"/>
    </source>
</evidence>
<dbReference type="EC" id="5.6.2.3" evidence="11 12"/>
<dbReference type="GO" id="GO:0005829">
    <property type="term" value="C:cytosol"/>
    <property type="evidence" value="ECO:0007669"/>
    <property type="project" value="TreeGrafter"/>
</dbReference>